<dbReference type="PANTHER" id="PTHR35789:SF1">
    <property type="entry name" value="SPORE GERMINATION PROTEIN B3"/>
    <property type="match status" value="1"/>
</dbReference>
<dbReference type="AlphaFoldDB" id="A0A1I0YM97"/>
<accession>A0A1I0YM97</accession>
<dbReference type="EMBL" id="FOJW01000008">
    <property type="protein sequence ID" value="SFB14332.1"/>
    <property type="molecule type" value="Genomic_DNA"/>
</dbReference>
<protein>
    <submittedName>
        <fullName evidence="10">Spore germination protein</fullName>
    </submittedName>
</protein>
<dbReference type="PANTHER" id="PTHR35789">
    <property type="entry name" value="SPORE GERMINATION PROTEIN B3"/>
    <property type="match status" value="1"/>
</dbReference>
<keyword evidence="3" id="KW-0309">Germination</keyword>
<dbReference type="RefSeq" id="WP_170848230.1">
    <property type="nucleotide sequence ID" value="NZ_FOJW01000008.1"/>
</dbReference>
<dbReference type="Gene3D" id="6.20.190.10">
    <property type="entry name" value="Nutrient germinant receptor protein C, domain 1"/>
    <property type="match status" value="1"/>
</dbReference>
<evidence type="ECO:0000256" key="4">
    <source>
        <dbReference type="ARBA" id="ARBA00022729"/>
    </source>
</evidence>
<evidence type="ECO:0000256" key="1">
    <source>
        <dbReference type="ARBA" id="ARBA00004635"/>
    </source>
</evidence>
<evidence type="ECO:0000256" key="7">
    <source>
        <dbReference type="ARBA" id="ARBA00023288"/>
    </source>
</evidence>
<dbReference type="STRING" id="237679.SAMN04488072_10828"/>
<proteinExistence type="inferred from homology"/>
<gene>
    <name evidence="10" type="ORF">SAMN04488072_10828</name>
</gene>
<dbReference type="InterPro" id="IPR046953">
    <property type="entry name" value="Spore_GerAC-like_C"/>
</dbReference>
<evidence type="ECO:0000256" key="5">
    <source>
        <dbReference type="ARBA" id="ARBA00023136"/>
    </source>
</evidence>
<dbReference type="InterPro" id="IPR057336">
    <property type="entry name" value="GerAC_N"/>
</dbReference>
<evidence type="ECO:0000313" key="10">
    <source>
        <dbReference type="EMBL" id="SFB14332.1"/>
    </source>
</evidence>
<keyword evidence="7" id="KW-0449">Lipoprotein</keyword>
<name>A0A1I0YM97_9BACI</name>
<evidence type="ECO:0000256" key="6">
    <source>
        <dbReference type="ARBA" id="ARBA00023139"/>
    </source>
</evidence>
<keyword evidence="6" id="KW-0564">Palmitate</keyword>
<dbReference type="InterPro" id="IPR038501">
    <property type="entry name" value="Spore_GerAC_C_sf"/>
</dbReference>
<feature type="domain" description="Spore germination GerAC-like C-terminal" evidence="8">
    <location>
        <begin position="214"/>
        <end position="383"/>
    </location>
</feature>
<comment type="subcellular location">
    <subcellularLocation>
        <location evidence="1">Membrane</location>
        <topology evidence="1">Lipid-anchor</topology>
    </subcellularLocation>
</comment>
<keyword evidence="5" id="KW-0472">Membrane</keyword>
<dbReference type="Pfam" id="PF05504">
    <property type="entry name" value="Spore_GerAC"/>
    <property type="match status" value="1"/>
</dbReference>
<keyword evidence="4" id="KW-0732">Signal</keyword>
<evidence type="ECO:0000259" key="8">
    <source>
        <dbReference type="Pfam" id="PF05504"/>
    </source>
</evidence>
<dbReference type="Pfam" id="PF25198">
    <property type="entry name" value="Spore_GerAC_N"/>
    <property type="match status" value="1"/>
</dbReference>
<sequence length="390" mass="43488">MTVRRCFRILLYLSMIFVLSGCWDRVEIEDRGFVVGITIDLAENSGPDENKVAITNQFVVPSGLGGPSQGGSEKQAFANLTASGKSLFAIEREMATLVSRAPFLPHLQLIAVSSELAQKENLFSDVMDLFIRDHEMRREVDVVIVDGEAKPILDIRPENEQLPVMHIQSIMENSFKNAGVIQPLKIGELHEHLLNNRSYVIPRMIQNGNTLNYSGIGVFHGDSNQMVGTLNQEETRGYILITGEQNGGNVKVETDDEPITLEIMSINSSMKITDKTKANIGVTVNTEVEALIAETFGSGNMTTKGKMKELEGKAEAKMERLMNQTIHKVQEELNADILGVNRVLNQYHYDFWQEIEKDWDHGRNYFRDASIDVSANVNVQSSGAADQTKN</sequence>
<feature type="domain" description="Spore germination protein N-terminal" evidence="9">
    <location>
        <begin position="24"/>
        <end position="204"/>
    </location>
</feature>
<dbReference type="Proteomes" id="UP000198642">
    <property type="component" value="Unassembled WGS sequence"/>
</dbReference>
<dbReference type="PROSITE" id="PS51257">
    <property type="entry name" value="PROKAR_LIPOPROTEIN"/>
    <property type="match status" value="1"/>
</dbReference>
<dbReference type="GO" id="GO:0016020">
    <property type="term" value="C:membrane"/>
    <property type="evidence" value="ECO:0007669"/>
    <property type="project" value="UniProtKB-SubCell"/>
</dbReference>
<dbReference type="Gene3D" id="3.30.300.210">
    <property type="entry name" value="Nutrient germinant receptor protein C, domain 3"/>
    <property type="match status" value="1"/>
</dbReference>
<evidence type="ECO:0000256" key="2">
    <source>
        <dbReference type="ARBA" id="ARBA00007886"/>
    </source>
</evidence>
<dbReference type="NCBIfam" id="TIGR02887">
    <property type="entry name" value="spore_ger_x_C"/>
    <property type="match status" value="1"/>
</dbReference>
<dbReference type="GO" id="GO:0009847">
    <property type="term" value="P:spore germination"/>
    <property type="evidence" value="ECO:0007669"/>
    <property type="project" value="InterPro"/>
</dbReference>
<evidence type="ECO:0000313" key="11">
    <source>
        <dbReference type="Proteomes" id="UP000198642"/>
    </source>
</evidence>
<keyword evidence="11" id="KW-1185">Reference proteome</keyword>
<organism evidence="10 11">
    <name type="scientific">Lentibacillus halodurans</name>
    <dbReference type="NCBI Taxonomy" id="237679"/>
    <lineage>
        <taxon>Bacteria</taxon>
        <taxon>Bacillati</taxon>
        <taxon>Bacillota</taxon>
        <taxon>Bacilli</taxon>
        <taxon>Bacillales</taxon>
        <taxon>Bacillaceae</taxon>
        <taxon>Lentibacillus</taxon>
    </lineage>
</organism>
<dbReference type="InterPro" id="IPR008844">
    <property type="entry name" value="Spore_GerAC-like"/>
</dbReference>
<reference evidence="10 11" key="1">
    <citation type="submission" date="2016-10" db="EMBL/GenBank/DDBJ databases">
        <authorList>
            <person name="de Groot N.N."/>
        </authorList>
    </citation>
    <scope>NUCLEOTIDE SEQUENCE [LARGE SCALE GENOMIC DNA]</scope>
    <source>
        <strain evidence="10 11">CGMCC 1.3702</strain>
    </source>
</reference>
<evidence type="ECO:0000256" key="3">
    <source>
        <dbReference type="ARBA" id="ARBA00022544"/>
    </source>
</evidence>
<evidence type="ECO:0000259" key="9">
    <source>
        <dbReference type="Pfam" id="PF25198"/>
    </source>
</evidence>
<comment type="similarity">
    <text evidence="2">Belongs to the GerABKC lipoprotein family.</text>
</comment>